<dbReference type="InterPro" id="IPR029035">
    <property type="entry name" value="DHS-like_NAD/FAD-binding_dom"/>
</dbReference>
<dbReference type="InterPro" id="IPR041486">
    <property type="entry name" value="ThsA_STALD"/>
</dbReference>
<dbReference type="SUPFAM" id="SSF52467">
    <property type="entry name" value="DHS-like NAD/FAD-binding domain"/>
    <property type="match status" value="1"/>
</dbReference>
<dbReference type="Pfam" id="PF18185">
    <property type="entry name" value="STALD"/>
    <property type="match status" value="1"/>
</dbReference>
<dbReference type="STRING" id="1121429.SAMN02745133_01218"/>
<name>A0A1M4WKL7_9FIRM</name>
<protein>
    <submittedName>
        <fullName evidence="2">SIR2-like domain-containing protein</fullName>
    </submittedName>
</protein>
<evidence type="ECO:0000313" key="2">
    <source>
        <dbReference type="EMBL" id="SHE81755.1"/>
    </source>
</evidence>
<feature type="domain" description="NAD(+) hydrolase ThsA Sir2/TIR-associating SLOG" evidence="1">
    <location>
        <begin position="262"/>
        <end position="450"/>
    </location>
</feature>
<dbReference type="Proteomes" id="UP000184148">
    <property type="component" value="Unassembled WGS sequence"/>
</dbReference>
<organism evidence="2 3">
    <name type="scientific">Desulforamulus putei DSM 12395</name>
    <dbReference type="NCBI Taxonomy" id="1121429"/>
    <lineage>
        <taxon>Bacteria</taxon>
        <taxon>Bacillati</taxon>
        <taxon>Bacillota</taxon>
        <taxon>Clostridia</taxon>
        <taxon>Eubacteriales</taxon>
        <taxon>Peptococcaceae</taxon>
        <taxon>Desulforamulus</taxon>
    </lineage>
</organism>
<sequence length="452" mass="52001">MICDKKYLINRFSKALYENRGAIFVGSGISKESCGVDWYGLLQPFSENLGIQIKRDDELPLIAQYIVNLYAGNRGPLINEIIRCLNKEYALNIYHQALTLTRISTIWTTNYDTLLEKAFRNFDLVVKNNDGAISRPVLKHQIELIKMHGCISSSPQNELVITQEDYEDFLVNRPATAKRLENDLSTKSFLFIGYSYRDPNLRNIMVEARRLCQRATQEHFMVLDRIKGNKKNKEEEKRQLLWCKDLRRFGINCVLIDHYDELKEVLFEVSSKSRGNTVYCTGSHKVSDPMAREIGKRLANIKNIVLHSGQSSGIGSDVVASFTEECIERKMDITERLHTFPNPYAANPDFSDNPKLIPELKRLRAKLFNATQVVVVFDGGIGTSVEFEIARAFKCKIIPVAQKETEFMKQILGDREISDFLEQVDKDYFEKAKRFCVKTEDVISCIEKILHR</sequence>
<accession>A0A1M4WKL7</accession>
<dbReference type="Pfam" id="PF13289">
    <property type="entry name" value="SIR2_2"/>
    <property type="match status" value="1"/>
</dbReference>
<reference evidence="3" key="1">
    <citation type="submission" date="2016-11" db="EMBL/GenBank/DDBJ databases">
        <authorList>
            <person name="Varghese N."/>
            <person name="Submissions S."/>
        </authorList>
    </citation>
    <scope>NUCLEOTIDE SEQUENCE [LARGE SCALE GENOMIC DNA]</scope>
    <source>
        <strain evidence="3">DSM 12395</strain>
    </source>
</reference>
<keyword evidence="3" id="KW-1185">Reference proteome</keyword>
<evidence type="ECO:0000313" key="3">
    <source>
        <dbReference type="Proteomes" id="UP000184148"/>
    </source>
</evidence>
<gene>
    <name evidence="2" type="ORF">SAMN02745133_01218</name>
</gene>
<proteinExistence type="predicted"/>
<dbReference type="EMBL" id="FQUY01000006">
    <property type="protein sequence ID" value="SHE81755.1"/>
    <property type="molecule type" value="Genomic_DNA"/>
</dbReference>
<evidence type="ECO:0000259" key="1">
    <source>
        <dbReference type="Pfam" id="PF18185"/>
    </source>
</evidence>
<dbReference type="OrthoDB" id="1688888at2"/>
<dbReference type="AlphaFoldDB" id="A0A1M4WKL7"/>
<dbReference type="RefSeq" id="WP_143157012.1">
    <property type="nucleotide sequence ID" value="NZ_FQUY01000006.1"/>
</dbReference>
<dbReference type="Gene3D" id="3.40.50.450">
    <property type="match status" value="1"/>
</dbReference>